<dbReference type="Proteomes" id="UP000054248">
    <property type="component" value="Unassembled WGS sequence"/>
</dbReference>
<dbReference type="EMBL" id="KN823069">
    <property type="protein sequence ID" value="KIO24060.1"/>
    <property type="molecule type" value="Genomic_DNA"/>
</dbReference>
<evidence type="ECO:0000313" key="1">
    <source>
        <dbReference type="EMBL" id="KIO24060.1"/>
    </source>
</evidence>
<dbReference type="AlphaFoldDB" id="A0A0C3Q4T9"/>
<reference evidence="2" key="2">
    <citation type="submission" date="2015-01" db="EMBL/GenBank/DDBJ databases">
        <title>Evolutionary Origins and Diversification of the Mycorrhizal Mutualists.</title>
        <authorList>
            <consortium name="DOE Joint Genome Institute"/>
            <consortium name="Mycorrhizal Genomics Consortium"/>
            <person name="Kohler A."/>
            <person name="Kuo A."/>
            <person name="Nagy L.G."/>
            <person name="Floudas D."/>
            <person name="Copeland A."/>
            <person name="Barry K.W."/>
            <person name="Cichocki N."/>
            <person name="Veneault-Fourrey C."/>
            <person name="LaButti K."/>
            <person name="Lindquist E.A."/>
            <person name="Lipzen A."/>
            <person name="Lundell T."/>
            <person name="Morin E."/>
            <person name="Murat C."/>
            <person name="Riley R."/>
            <person name="Ohm R."/>
            <person name="Sun H."/>
            <person name="Tunlid A."/>
            <person name="Henrissat B."/>
            <person name="Grigoriev I.V."/>
            <person name="Hibbett D.S."/>
            <person name="Martin F."/>
        </authorList>
    </citation>
    <scope>NUCLEOTIDE SEQUENCE [LARGE SCALE GENOMIC DNA]</scope>
    <source>
        <strain evidence="2">MUT 4182</strain>
    </source>
</reference>
<keyword evidence="2" id="KW-1185">Reference proteome</keyword>
<protein>
    <submittedName>
        <fullName evidence="1">Uncharacterized protein</fullName>
    </submittedName>
</protein>
<dbReference type="HOGENOM" id="CLU_883371_0_0_1"/>
<organism evidence="1 2">
    <name type="scientific">Tulasnella calospora MUT 4182</name>
    <dbReference type="NCBI Taxonomy" id="1051891"/>
    <lineage>
        <taxon>Eukaryota</taxon>
        <taxon>Fungi</taxon>
        <taxon>Dikarya</taxon>
        <taxon>Basidiomycota</taxon>
        <taxon>Agaricomycotina</taxon>
        <taxon>Agaricomycetes</taxon>
        <taxon>Cantharellales</taxon>
        <taxon>Tulasnellaceae</taxon>
        <taxon>Tulasnella</taxon>
    </lineage>
</organism>
<proteinExistence type="predicted"/>
<sequence>MAGVMPTKLDANRHDTHAHRFRLEARSLAEGLHLTSTAPDCSGMLAVFGSPELRRRSYSRCSGTKEQRDTCVRGRRYPKFLSASDLDPSKQDFVCRNPNSVTPRSMSTRGAGSQLRWRDAVPNSVYALLVSGARKGKRAPASTKTRKRRGTVAGLTASGEEDGTVEIGAMRKQNDRTDGRECIMSQSDAWNTLARPSQMGSDVRFCCRRQLSPYKSPSSDEINRTFRAVLNRSHWQRATLSFENPSLTRMNPETRDDQDRTALRIQLLAADGIGTTVFSTSGSNGGVHEDRLKHYLLRATQESNMGIRDEQKWVQ</sequence>
<accession>A0A0C3Q4T9</accession>
<name>A0A0C3Q4T9_9AGAM</name>
<reference evidence="1 2" key="1">
    <citation type="submission" date="2014-04" db="EMBL/GenBank/DDBJ databases">
        <authorList>
            <consortium name="DOE Joint Genome Institute"/>
            <person name="Kuo A."/>
            <person name="Girlanda M."/>
            <person name="Perotto S."/>
            <person name="Kohler A."/>
            <person name="Nagy L.G."/>
            <person name="Floudas D."/>
            <person name="Copeland A."/>
            <person name="Barry K.W."/>
            <person name="Cichocki N."/>
            <person name="Veneault-Fourrey C."/>
            <person name="LaButti K."/>
            <person name="Lindquist E.A."/>
            <person name="Lipzen A."/>
            <person name="Lundell T."/>
            <person name="Morin E."/>
            <person name="Murat C."/>
            <person name="Sun H."/>
            <person name="Tunlid A."/>
            <person name="Henrissat B."/>
            <person name="Grigoriev I.V."/>
            <person name="Hibbett D.S."/>
            <person name="Martin F."/>
            <person name="Nordberg H.P."/>
            <person name="Cantor M.N."/>
            <person name="Hua S.X."/>
        </authorList>
    </citation>
    <scope>NUCLEOTIDE SEQUENCE [LARGE SCALE GENOMIC DNA]</scope>
    <source>
        <strain evidence="1 2">MUT 4182</strain>
    </source>
</reference>
<gene>
    <name evidence="1" type="ORF">M407DRAFT_213387</name>
</gene>
<evidence type="ECO:0000313" key="2">
    <source>
        <dbReference type="Proteomes" id="UP000054248"/>
    </source>
</evidence>